<name>A0A223LIU4_9CAUD</name>
<dbReference type="InterPro" id="IPR036013">
    <property type="entry name" value="Band_7/SPFH_dom_sf"/>
</dbReference>
<dbReference type="Gene3D" id="3.30.479.30">
    <property type="entry name" value="Band 7 domain"/>
    <property type="match status" value="1"/>
</dbReference>
<feature type="domain" description="Band 7" evidence="1">
    <location>
        <begin position="23"/>
        <end position="207"/>
    </location>
</feature>
<protein>
    <submittedName>
        <fullName evidence="2">SPFH domain/band 7 family protein</fullName>
    </submittedName>
</protein>
<evidence type="ECO:0000259" key="1">
    <source>
        <dbReference type="Pfam" id="PF01145"/>
    </source>
</evidence>
<organism evidence="2 3">
    <name type="scientific">Erwinia phage vB_EamM_Joad</name>
    <dbReference type="NCBI Taxonomy" id="2026081"/>
    <lineage>
        <taxon>Viruses</taxon>
        <taxon>Duplodnaviria</taxon>
        <taxon>Heunggongvirae</taxon>
        <taxon>Uroviricota</taxon>
        <taxon>Caudoviricetes</taxon>
        <taxon>Chimalliviridae</taxon>
        <taxon>Risingsunvirus</taxon>
        <taxon>Risingsunvirus risingsun</taxon>
    </lineage>
</organism>
<evidence type="ECO:0000313" key="3">
    <source>
        <dbReference type="Proteomes" id="UP000222624"/>
    </source>
</evidence>
<evidence type="ECO:0000313" key="2">
    <source>
        <dbReference type="EMBL" id="ASU03783.1"/>
    </source>
</evidence>
<reference evidence="3" key="1">
    <citation type="submission" date="2017-07" db="EMBL/GenBank/DDBJ databases">
        <authorList>
            <person name="Bickmore M.X."/>
            <person name="Vaden K."/>
            <person name="Brady T.S."/>
            <person name="Tateoka O.B."/>
            <person name="Carter J.L."/>
            <person name="Pape J.A."/>
            <person name="Robinson D.M."/>
            <person name="Russell K.A."/>
            <person name="Staley L.A."/>
            <person name="Stettler J.M."/>
            <person name="Townsend M.H."/>
            <person name="Wienclaw T."/>
            <person name="Williamson T.L."/>
            <person name="Kruger J.L."/>
            <person name="Berg J.A."/>
            <person name="Sharma R."/>
            <person name="Payne A.M."/>
            <person name="Fajardo C.P."/>
            <person name="Breakwell D.P."/>
            <person name="Hope S."/>
            <person name="Grose J.H."/>
        </authorList>
    </citation>
    <scope>NUCLEOTIDE SEQUENCE [LARGE SCALE GENOMIC DNA]</scope>
</reference>
<gene>
    <name evidence="2" type="ORF">JOAD_132</name>
</gene>
<dbReference type="SUPFAM" id="SSF117892">
    <property type="entry name" value="Band 7/SPFH domain"/>
    <property type="match status" value="1"/>
</dbReference>
<sequence>MKRVIVLIGLIFASILLSGCGEVVEPGFKAKFLSRDGYSPEIKESGRYNVFLWEELVFLETSTKTVSVPLTVKMADGLDLKFNINFRTRIGGNDKVLNAMFNDVKVDVDEKDRKVITLDKVFNIYGSDVVSNVGRSVLGKYKVEEVAKKYDDINKQLQVKLSEAMKNNPLEVSNVTLADVAWPKVITDAIEKQSERELALKTEENQQAIEMVKRTNQLRLAEADREIELTKARTLRDQNAITNEGLSDKLLAYKALEVQEKMAENKAAVFVPYEALNAPGLSNRIFNNK</sequence>
<dbReference type="Proteomes" id="UP000222624">
    <property type="component" value="Genome"/>
</dbReference>
<accession>A0A223LIU4</accession>
<dbReference type="Pfam" id="PF01145">
    <property type="entry name" value="Band_7"/>
    <property type="match status" value="1"/>
</dbReference>
<proteinExistence type="predicted"/>
<dbReference type="PROSITE" id="PS51257">
    <property type="entry name" value="PROKAR_LIPOPROTEIN"/>
    <property type="match status" value="1"/>
</dbReference>
<dbReference type="EMBL" id="MF459647">
    <property type="protein sequence ID" value="ASU03783.1"/>
    <property type="molecule type" value="Genomic_DNA"/>
</dbReference>
<dbReference type="InterPro" id="IPR001107">
    <property type="entry name" value="Band_7"/>
</dbReference>